<reference evidence="2" key="1">
    <citation type="submission" date="2022-12" db="EMBL/GenBank/DDBJ databases">
        <title>Chromosome-level genome assembly of the bean flower thrips Megalurothrips usitatus.</title>
        <authorList>
            <person name="Ma L."/>
            <person name="Liu Q."/>
            <person name="Li H."/>
            <person name="Cai W."/>
        </authorList>
    </citation>
    <scope>NUCLEOTIDE SEQUENCE</scope>
    <source>
        <strain evidence="2">Cailab_2022a</strain>
    </source>
</reference>
<proteinExistence type="predicted"/>
<dbReference type="PANTHER" id="PTHR33053">
    <property type="entry name" value="PROTEIN, PUTATIVE-RELATED"/>
    <property type="match status" value="1"/>
</dbReference>
<name>A0AAV7WZ56_9NEOP</name>
<feature type="region of interest" description="Disordered" evidence="1">
    <location>
        <begin position="687"/>
        <end position="733"/>
    </location>
</feature>
<evidence type="ECO:0000313" key="2">
    <source>
        <dbReference type="EMBL" id="KAJ1518893.1"/>
    </source>
</evidence>
<evidence type="ECO:0000256" key="1">
    <source>
        <dbReference type="SAM" id="MobiDB-lite"/>
    </source>
</evidence>
<feature type="region of interest" description="Disordered" evidence="1">
    <location>
        <begin position="754"/>
        <end position="785"/>
    </location>
</feature>
<protein>
    <recommendedName>
        <fullName evidence="4">Transposase domain-containing protein</fullName>
    </recommendedName>
</protein>
<feature type="compositionally biased region" description="Acidic residues" evidence="1">
    <location>
        <begin position="695"/>
        <end position="705"/>
    </location>
</feature>
<feature type="compositionally biased region" description="Basic and acidic residues" evidence="1">
    <location>
        <begin position="706"/>
        <end position="715"/>
    </location>
</feature>
<dbReference type="PANTHER" id="PTHR33053:SF24">
    <property type="entry name" value="TRANSPOSASE DOMAIN-CONTAINING PROTEIN"/>
    <property type="match status" value="1"/>
</dbReference>
<feature type="compositionally biased region" description="Polar residues" evidence="1">
    <location>
        <begin position="755"/>
        <end position="772"/>
    </location>
</feature>
<dbReference type="EMBL" id="JAPTSV010000844">
    <property type="protein sequence ID" value="KAJ1518893.1"/>
    <property type="molecule type" value="Genomic_DNA"/>
</dbReference>
<sequence length="911" mass="102685">MFSGVRWSATMSSKCTLYRKARKATEKDLQDISDSLNSRPQHDKVIDEPLGDAAQNAVPEFMFPIENQIPLHINHDHCSVSIRPDGEEFLFEDFACSSRESNHSVESLRSDCLSFKSNASEAESSKAPKSLSSKLADWAIAGNITHKSVSSLLKILHDQHPELPVDARTLLGTVRDKAPVLSMGKGLFIYFGLRDCLLDFLNTLTSHPVVLVLTINIDGQSPCESSKKELWPILVKIDGFLHKPLIVCAYYGRGKPPCYEFLEMFVEEILDLINNGFHYNDHRVCIKLRAFICDFPALAHIKCTAHSNAFAGCTKCFVKGFMVHHTAVFHGLNHLLRTDENFRSMEHADHHKDESILLWLPIDMVKAFPLDPMHLIYIICVKRLCRVYKNGKNKFYVKQIKRKGKLVNVLKKKIRRGNKMSAGSVAAVDERIAAINKFMPTDEFGRILGPFSDFENWKATQCRQFIQAYSKPLEQLWKRLSERKRRSVPLSEVNISSTSITKAVKSKREDGPTCGKKGDHYYKLQYKGIRLSIKPNENVLCLQEDTIIKASNFVRCGSAWFVIGKMFANSCDFYPNSSKLFLFPTNIILFVSNYCTLQFPPNFAVVNFLDSDGKKTDEQEVVPISWIVKTKKGACCNWPKDDLITRTQLTTMVKTETPPNKTDFKMYPIRILHSGCTFTEATEKFGDLASKSTAEENDGGDDGDRETDSDKDDSPRRKKRILDQQEPTNLRLGSLMRDPASSLIQNLPPSLFDNVATSEGQSHEQASFQHRFQGSKGKSGDSASSSSFVTKAEFKIFERRVFNKLNLIYHTHEEGLTYLKSQKGQGRSLISLPAIIESRCSLPANDIKNLEAIEDALDTSETKTELATYLSQLGGKTHRFLIKGAAQTSNRQLVLLYKLVGICGHSWNSGP</sequence>
<evidence type="ECO:0008006" key="4">
    <source>
        <dbReference type="Google" id="ProtNLM"/>
    </source>
</evidence>
<comment type="caution">
    <text evidence="2">The sequence shown here is derived from an EMBL/GenBank/DDBJ whole genome shotgun (WGS) entry which is preliminary data.</text>
</comment>
<accession>A0AAV7WZ56</accession>
<gene>
    <name evidence="2" type="ORF">ONE63_011506</name>
</gene>
<feature type="compositionally biased region" description="Low complexity" evidence="1">
    <location>
        <begin position="774"/>
        <end position="785"/>
    </location>
</feature>
<evidence type="ECO:0000313" key="3">
    <source>
        <dbReference type="Proteomes" id="UP001075354"/>
    </source>
</evidence>
<keyword evidence="3" id="KW-1185">Reference proteome</keyword>
<dbReference type="AlphaFoldDB" id="A0AAV7WZ56"/>
<organism evidence="2 3">
    <name type="scientific">Megalurothrips usitatus</name>
    <name type="common">bean blossom thrips</name>
    <dbReference type="NCBI Taxonomy" id="439358"/>
    <lineage>
        <taxon>Eukaryota</taxon>
        <taxon>Metazoa</taxon>
        <taxon>Ecdysozoa</taxon>
        <taxon>Arthropoda</taxon>
        <taxon>Hexapoda</taxon>
        <taxon>Insecta</taxon>
        <taxon>Pterygota</taxon>
        <taxon>Neoptera</taxon>
        <taxon>Paraneoptera</taxon>
        <taxon>Thysanoptera</taxon>
        <taxon>Terebrantia</taxon>
        <taxon>Thripoidea</taxon>
        <taxon>Thripidae</taxon>
        <taxon>Megalurothrips</taxon>
    </lineage>
</organism>
<dbReference type="Proteomes" id="UP001075354">
    <property type="component" value="Unassembled WGS sequence"/>
</dbReference>